<reference evidence="2 3" key="1">
    <citation type="journal article" date="2020" name="Nature">
        <title>Six reference-quality genomes reveal evolution of bat adaptations.</title>
        <authorList>
            <person name="Jebb D."/>
            <person name="Huang Z."/>
            <person name="Pippel M."/>
            <person name="Hughes G.M."/>
            <person name="Lavrichenko K."/>
            <person name="Devanna P."/>
            <person name="Winkler S."/>
            <person name="Jermiin L.S."/>
            <person name="Skirmuntt E.C."/>
            <person name="Katzourakis A."/>
            <person name="Burkitt-Gray L."/>
            <person name="Ray D.A."/>
            <person name="Sullivan K.A.M."/>
            <person name="Roscito J.G."/>
            <person name="Kirilenko B.M."/>
            <person name="Davalos L.M."/>
            <person name="Corthals A.P."/>
            <person name="Power M.L."/>
            <person name="Jones G."/>
            <person name="Ransome R.D."/>
            <person name="Dechmann D.K.N."/>
            <person name="Locatelli A.G."/>
            <person name="Puechmaille S.J."/>
            <person name="Fedrigo O."/>
            <person name="Jarvis E.D."/>
            <person name="Hiller M."/>
            <person name="Vernes S.C."/>
            <person name="Myers E.W."/>
            <person name="Teeling E.C."/>
        </authorList>
    </citation>
    <scope>NUCLEOTIDE SEQUENCE [LARGE SCALE GENOMIC DNA]</scope>
    <source>
        <strain evidence="2">MRouAeg1</strain>
        <tissue evidence="2">Muscle</tissue>
    </source>
</reference>
<evidence type="ECO:0000256" key="1">
    <source>
        <dbReference type="SAM" id="MobiDB-lite"/>
    </source>
</evidence>
<comment type="caution">
    <text evidence="2">The sequence shown here is derived from an EMBL/GenBank/DDBJ whole genome shotgun (WGS) entry which is preliminary data.</text>
</comment>
<dbReference type="AlphaFoldDB" id="A0A7J8IM35"/>
<evidence type="ECO:0000313" key="2">
    <source>
        <dbReference type="EMBL" id="KAF6485398.1"/>
    </source>
</evidence>
<sequence length="242" mass="26694">MRWWKQAVHPRHVSSKGANQDGAEHRSGRQPRTALGHRDCRCFTSRRPGGARAPRKSAKVLLLSAWKAWFPGGPREGAQAAFSDARRRKRRIGGAFFLVWRAGSAGERLSQPHRAPWFRFNSLWKGFVSPALTAADGALPWPGRGRFLRSRAQSLAFSALSFECGALLSPIDSGEPIFTKTPFTEECVTGNQSVFRRFYRSGMVSGRDAAGFGDEDAVAGSRARPPWGRRPGTRTARCAEAL</sequence>
<protein>
    <submittedName>
        <fullName evidence="2">Uncharacterized protein</fullName>
    </submittedName>
</protein>
<accession>A0A7J8IM35</accession>
<evidence type="ECO:0000313" key="3">
    <source>
        <dbReference type="Proteomes" id="UP000593571"/>
    </source>
</evidence>
<proteinExistence type="predicted"/>
<dbReference type="EMBL" id="JACASE010000003">
    <property type="protein sequence ID" value="KAF6485398.1"/>
    <property type="molecule type" value="Genomic_DNA"/>
</dbReference>
<organism evidence="2 3">
    <name type="scientific">Rousettus aegyptiacus</name>
    <name type="common">Egyptian fruit bat</name>
    <name type="synonym">Pteropus aegyptiacus</name>
    <dbReference type="NCBI Taxonomy" id="9407"/>
    <lineage>
        <taxon>Eukaryota</taxon>
        <taxon>Metazoa</taxon>
        <taxon>Chordata</taxon>
        <taxon>Craniata</taxon>
        <taxon>Vertebrata</taxon>
        <taxon>Euteleostomi</taxon>
        <taxon>Mammalia</taxon>
        <taxon>Eutheria</taxon>
        <taxon>Laurasiatheria</taxon>
        <taxon>Chiroptera</taxon>
        <taxon>Yinpterochiroptera</taxon>
        <taxon>Pteropodoidea</taxon>
        <taxon>Pteropodidae</taxon>
        <taxon>Rousettinae</taxon>
        <taxon>Rousettus</taxon>
    </lineage>
</organism>
<name>A0A7J8IM35_ROUAE</name>
<gene>
    <name evidence="2" type="ORF">HJG63_010615</name>
</gene>
<keyword evidence="3" id="KW-1185">Reference proteome</keyword>
<feature type="region of interest" description="Disordered" evidence="1">
    <location>
        <begin position="1"/>
        <end position="37"/>
    </location>
</feature>
<feature type="region of interest" description="Disordered" evidence="1">
    <location>
        <begin position="214"/>
        <end position="234"/>
    </location>
</feature>
<feature type="compositionally biased region" description="Low complexity" evidence="1">
    <location>
        <begin position="219"/>
        <end position="234"/>
    </location>
</feature>
<dbReference type="Proteomes" id="UP000593571">
    <property type="component" value="Unassembled WGS sequence"/>
</dbReference>